<evidence type="ECO:0000256" key="6">
    <source>
        <dbReference type="ARBA" id="ARBA00023136"/>
    </source>
</evidence>
<dbReference type="PROSITE" id="PS50893">
    <property type="entry name" value="ABC_TRANSPORTER_2"/>
    <property type="match status" value="1"/>
</dbReference>
<dbReference type="Gene3D" id="3.40.50.300">
    <property type="entry name" value="P-loop containing nucleotide triphosphate hydrolases"/>
    <property type="match status" value="1"/>
</dbReference>
<dbReference type="SMART" id="SM00382">
    <property type="entry name" value="AAA"/>
    <property type="match status" value="1"/>
</dbReference>
<keyword evidence="11" id="KW-1185">Reference proteome</keyword>
<dbReference type="InterPro" id="IPR003593">
    <property type="entry name" value="AAA+_ATPase"/>
</dbReference>
<dbReference type="InterPro" id="IPR039421">
    <property type="entry name" value="Type_1_exporter"/>
</dbReference>
<dbReference type="InterPro" id="IPR003439">
    <property type="entry name" value="ABC_transporter-like_ATP-bd"/>
</dbReference>
<feature type="domain" description="ABC transmembrane type-1" evidence="9">
    <location>
        <begin position="23"/>
        <end position="306"/>
    </location>
</feature>
<sequence>MKNKTETNIINSLSITNKRRYMLLSFLLVILIQGIGLIPPLIMQRIIDQWIPNRNMSRVIQSAILFLSIPLIMASINTYYKYFIAVLARRSGRQLTTKAFKNVLEQKLTFFDQTNSGELATYIRQETIRYVMFWIADLPQILANFIISIIIVVFVFNLHGSFALLLLLYFPLAYFPSNYFAEKVQGMTQRVINCNGRMTQIITDSLRSIRFIKANQLKEQQVNQLQDTLDDSITIWGRIALFDNLSGLWTSNVVNQILTGVIFILSTIFVIQDQLSIGTIVVLLSYLTVFYANANNILTTNYQFKKQLAEFKPLADLINLKDIENSGSKPFDPQQSIIFKDVTFRYNQDRELIFQDLSLNIPIGKWIGIIGKSGIGKSTILDLLLGFYAVESGDLLIDGIPIDQYDLKSLRSKMAYVSQDQVLFPGTIRENLCLVKPQASTQELTDVLKKVDLYHFIQTLPQGLETPVGESGDLLSGGQKQRLNLAQALLRKTPILLLDEANAALDQATSLSIKETLTQLKETSNYTIISVSHDHNFLSECEIIYTLKNKAAEVLKPTYEIEKESRL</sequence>
<dbReference type="GO" id="GO:0005524">
    <property type="term" value="F:ATP binding"/>
    <property type="evidence" value="ECO:0007669"/>
    <property type="project" value="UniProtKB-KW"/>
</dbReference>
<dbReference type="SUPFAM" id="SSF52540">
    <property type="entry name" value="P-loop containing nucleoside triphosphate hydrolases"/>
    <property type="match status" value="1"/>
</dbReference>
<reference evidence="10 11" key="1">
    <citation type="submission" date="2020-07" db="EMBL/GenBank/DDBJ databases">
        <title>Facklamia lactis sp. nov., isolated from raw milk.</title>
        <authorList>
            <person name="Doll E.V."/>
            <person name="Huptas C."/>
            <person name="Staib L."/>
            <person name="Wenning M."/>
            <person name="Scherer S."/>
        </authorList>
    </citation>
    <scope>NUCLEOTIDE SEQUENCE [LARGE SCALE GENOMIC DNA]</scope>
    <source>
        <strain evidence="10 11">DSM 111018</strain>
    </source>
</reference>
<organism evidence="10 11">
    <name type="scientific">Facklamia lactis</name>
    <dbReference type="NCBI Taxonomy" id="2749967"/>
    <lineage>
        <taxon>Bacteria</taxon>
        <taxon>Bacillati</taxon>
        <taxon>Bacillota</taxon>
        <taxon>Bacilli</taxon>
        <taxon>Lactobacillales</taxon>
        <taxon>Aerococcaceae</taxon>
        <taxon>Facklamia</taxon>
    </lineage>
</organism>
<dbReference type="Pfam" id="PF00664">
    <property type="entry name" value="ABC_membrane"/>
    <property type="match status" value="1"/>
</dbReference>
<feature type="transmembrane region" description="Helical" evidence="7">
    <location>
        <begin position="131"/>
        <end position="156"/>
    </location>
</feature>
<keyword evidence="3" id="KW-0547">Nucleotide-binding</keyword>
<name>A0ABS0LQE6_9LACT</name>
<evidence type="ECO:0000256" key="3">
    <source>
        <dbReference type="ARBA" id="ARBA00022741"/>
    </source>
</evidence>
<dbReference type="RefSeq" id="WP_197115297.1">
    <property type="nucleotide sequence ID" value="NZ_JACBXQ010000003.1"/>
</dbReference>
<dbReference type="InterPro" id="IPR027417">
    <property type="entry name" value="P-loop_NTPase"/>
</dbReference>
<comment type="subcellular location">
    <subcellularLocation>
        <location evidence="1">Cell membrane</location>
        <topology evidence="1">Multi-pass membrane protein</topology>
    </subcellularLocation>
</comment>
<comment type="caution">
    <text evidence="10">The sequence shown here is derived from an EMBL/GenBank/DDBJ whole genome shotgun (WGS) entry which is preliminary data.</text>
</comment>
<dbReference type="PROSITE" id="PS00211">
    <property type="entry name" value="ABC_TRANSPORTER_1"/>
    <property type="match status" value="1"/>
</dbReference>
<evidence type="ECO:0000256" key="5">
    <source>
        <dbReference type="ARBA" id="ARBA00022989"/>
    </source>
</evidence>
<feature type="transmembrane region" description="Helical" evidence="7">
    <location>
        <begin position="277"/>
        <end position="298"/>
    </location>
</feature>
<evidence type="ECO:0000256" key="4">
    <source>
        <dbReference type="ARBA" id="ARBA00022840"/>
    </source>
</evidence>
<dbReference type="PROSITE" id="PS50929">
    <property type="entry name" value="ABC_TM1F"/>
    <property type="match status" value="1"/>
</dbReference>
<feature type="transmembrane region" description="Helical" evidence="7">
    <location>
        <begin position="59"/>
        <end position="80"/>
    </location>
</feature>
<dbReference type="Pfam" id="PF00005">
    <property type="entry name" value="ABC_tran"/>
    <property type="match status" value="1"/>
</dbReference>
<accession>A0ABS0LQE6</accession>
<dbReference type="Gene3D" id="1.20.1560.10">
    <property type="entry name" value="ABC transporter type 1, transmembrane domain"/>
    <property type="match status" value="1"/>
</dbReference>
<dbReference type="PANTHER" id="PTHR43394:SF1">
    <property type="entry name" value="ATP-BINDING CASSETTE SUB-FAMILY B MEMBER 10, MITOCHONDRIAL"/>
    <property type="match status" value="1"/>
</dbReference>
<dbReference type="Proteomes" id="UP000721415">
    <property type="component" value="Unassembled WGS sequence"/>
</dbReference>
<proteinExistence type="predicted"/>
<dbReference type="EMBL" id="JACBXQ010000003">
    <property type="protein sequence ID" value="MBG9986373.1"/>
    <property type="molecule type" value="Genomic_DNA"/>
</dbReference>
<dbReference type="InterPro" id="IPR036640">
    <property type="entry name" value="ABC1_TM_sf"/>
</dbReference>
<evidence type="ECO:0000259" key="9">
    <source>
        <dbReference type="PROSITE" id="PS50929"/>
    </source>
</evidence>
<dbReference type="PANTHER" id="PTHR43394">
    <property type="entry name" value="ATP-DEPENDENT PERMEASE MDL1, MITOCHONDRIAL"/>
    <property type="match status" value="1"/>
</dbReference>
<dbReference type="InterPro" id="IPR011527">
    <property type="entry name" value="ABC1_TM_dom"/>
</dbReference>
<keyword evidence="6 7" id="KW-0472">Membrane</keyword>
<evidence type="ECO:0000259" key="8">
    <source>
        <dbReference type="PROSITE" id="PS50893"/>
    </source>
</evidence>
<dbReference type="CDD" id="cd07346">
    <property type="entry name" value="ABC_6TM_exporters"/>
    <property type="match status" value="1"/>
</dbReference>
<keyword evidence="4 10" id="KW-0067">ATP-binding</keyword>
<feature type="domain" description="ABC transporter" evidence="8">
    <location>
        <begin position="337"/>
        <end position="567"/>
    </location>
</feature>
<evidence type="ECO:0000313" key="10">
    <source>
        <dbReference type="EMBL" id="MBG9986373.1"/>
    </source>
</evidence>
<evidence type="ECO:0000313" key="11">
    <source>
        <dbReference type="Proteomes" id="UP000721415"/>
    </source>
</evidence>
<keyword evidence="5 7" id="KW-1133">Transmembrane helix</keyword>
<feature type="transmembrane region" description="Helical" evidence="7">
    <location>
        <begin position="162"/>
        <end position="181"/>
    </location>
</feature>
<dbReference type="InterPro" id="IPR017871">
    <property type="entry name" value="ABC_transporter-like_CS"/>
</dbReference>
<evidence type="ECO:0000256" key="7">
    <source>
        <dbReference type="SAM" id="Phobius"/>
    </source>
</evidence>
<evidence type="ECO:0000256" key="2">
    <source>
        <dbReference type="ARBA" id="ARBA00022692"/>
    </source>
</evidence>
<protein>
    <submittedName>
        <fullName evidence="10">ABC transporter ATP-binding protein</fullName>
    </submittedName>
</protein>
<evidence type="ECO:0000256" key="1">
    <source>
        <dbReference type="ARBA" id="ARBA00004651"/>
    </source>
</evidence>
<feature type="transmembrane region" description="Helical" evidence="7">
    <location>
        <begin position="253"/>
        <end position="271"/>
    </location>
</feature>
<dbReference type="SUPFAM" id="SSF90123">
    <property type="entry name" value="ABC transporter transmembrane region"/>
    <property type="match status" value="1"/>
</dbReference>
<keyword evidence="2 7" id="KW-0812">Transmembrane</keyword>
<feature type="transmembrane region" description="Helical" evidence="7">
    <location>
        <begin position="21"/>
        <end position="47"/>
    </location>
</feature>
<gene>
    <name evidence="10" type="ORF">HZY91_05630</name>
</gene>